<dbReference type="PANTHER" id="PTHR16027:SF6">
    <property type="entry name" value="DILUTE DOMAIN-CONTAINING PROTEIN"/>
    <property type="match status" value="1"/>
</dbReference>
<dbReference type="PROSITE" id="PS50297">
    <property type="entry name" value="ANK_REP_REGION"/>
    <property type="match status" value="1"/>
</dbReference>
<evidence type="ECO:0000313" key="5">
    <source>
        <dbReference type="Proteomes" id="UP001212152"/>
    </source>
</evidence>
<dbReference type="Proteomes" id="UP001212152">
    <property type="component" value="Unassembled WGS sequence"/>
</dbReference>
<dbReference type="SUPFAM" id="SSF48403">
    <property type="entry name" value="Ankyrin repeat"/>
    <property type="match status" value="1"/>
</dbReference>
<evidence type="ECO:0000259" key="3">
    <source>
        <dbReference type="PROSITE" id="PS51126"/>
    </source>
</evidence>
<protein>
    <recommendedName>
        <fullName evidence="3">Dilute domain-containing protein</fullName>
    </recommendedName>
</protein>
<gene>
    <name evidence="4" type="ORF">HDU87_005134</name>
</gene>
<reference evidence="4" key="1">
    <citation type="submission" date="2020-05" db="EMBL/GenBank/DDBJ databases">
        <title>Phylogenomic resolution of chytrid fungi.</title>
        <authorList>
            <person name="Stajich J.E."/>
            <person name="Amses K."/>
            <person name="Simmons R."/>
            <person name="Seto K."/>
            <person name="Myers J."/>
            <person name="Bonds A."/>
            <person name="Quandt C.A."/>
            <person name="Barry K."/>
            <person name="Liu P."/>
            <person name="Grigoriev I."/>
            <person name="Longcore J.E."/>
            <person name="James T.Y."/>
        </authorList>
    </citation>
    <scope>NUCLEOTIDE SEQUENCE</scope>
    <source>
        <strain evidence="4">JEL0379</strain>
    </source>
</reference>
<dbReference type="InterPro" id="IPR002110">
    <property type="entry name" value="Ankyrin_rpt"/>
</dbReference>
<dbReference type="PROSITE" id="PS50088">
    <property type="entry name" value="ANK_REPEAT"/>
    <property type="match status" value="1"/>
</dbReference>
<dbReference type="Pfam" id="PF01843">
    <property type="entry name" value="DIL"/>
    <property type="match status" value="1"/>
</dbReference>
<dbReference type="AlphaFoldDB" id="A0AAD5TQQ4"/>
<keyword evidence="5" id="KW-1185">Reference proteome</keyword>
<dbReference type="Gene3D" id="1.25.40.20">
    <property type="entry name" value="Ankyrin repeat-containing domain"/>
    <property type="match status" value="1"/>
</dbReference>
<organism evidence="4 5">
    <name type="scientific">Geranomyces variabilis</name>
    <dbReference type="NCBI Taxonomy" id="109894"/>
    <lineage>
        <taxon>Eukaryota</taxon>
        <taxon>Fungi</taxon>
        <taxon>Fungi incertae sedis</taxon>
        <taxon>Chytridiomycota</taxon>
        <taxon>Chytridiomycota incertae sedis</taxon>
        <taxon>Chytridiomycetes</taxon>
        <taxon>Spizellomycetales</taxon>
        <taxon>Powellomycetaceae</taxon>
        <taxon>Geranomyces</taxon>
    </lineage>
</organism>
<dbReference type="SMART" id="SM00248">
    <property type="entry name" value="ANK"/>
    <property type="match status" value="2"/>
</dbReference>
<keyword evidence="1" id="KW-0040">ANK repeat</keyword>
<comment type="caution">
    <text evidence="4">The sequence shown here is derived from an EMBL/GenBank/DDBJ whole genome shotgun (WGS) entry which is preliminary data.</text>
</comment>
<dbReference type="Pfam" id="PF12796">
    <property type="entry name" value="Ank_2"/>
    <property type="match status" value="1"/>
</dbReference>
<dbReference type="EMBL" id="JADGJQ010000004">
    <property type="protein sequence ID" value="KAJ3184287.1"/>
    <property type="molecule type" value="Genomic_DNA"/>
</dbReference>
<dbReference type="InterPro" id="IPR052072">
    <property type="entry name" value="Vascular_dev_regulator"/>
</dbReference>
<dbReference type="GO" id="GO:0051020">
    <property type="term" value="F:GTPase binding"/>
    <property type="evidence" value="ECO:0007669"/>
    <property type="project" value="TreeGrafter"/>
</dbReference>
<feature type="domain" description="Dilute" evidence="3">
    <location>
        <begin position="231"/>
        <end position="553"/>
    </location>
</feature>
<proteinExistence type="predicted"/>
<dbReference type="PROSITE" id="PS51126">
    <property type="entry name" value="DILUTE"/>
    <property type="match status" value="1"/>
</dbReference>
<feature type="repeat" description="ANK" evidence="1">
    <location>
        <begin position="18"/>
        <end position="50"/>
    </location>
</feature>
<evidence type="ECO:0000313" key="4">
    <source>
        <dbReference type="EMBL" id="KAJ3184287.1"/>
    </source>
</evidence>
<feature type="region of interest" description="Disordered" evidence="2">
    <location>
        <begin position="365"/>
        <end position="392"/>
    </location>
</feature>
<accession>A0AAD5TQQ4</accession>
<evidence type="ECO:0000256" key="2">
    <source>
        <dbReference type="SAM" id="MobiDB-lite"/>
    </source>
</evidence>
<sequence length="628" mass="69335">MLQHACRALIDLEAKDIEGNTALIYASAFAFNDIVKALLEAGAVVDASDSSGWTPLFWACTNKHLTTTRILLSQNAAKDHRSTLGRSIPDLIGKPDSLASRTILALLDAKVEDDLDDVESVVGSDWSIEQQSTIATSVFGDYYDDLDEADDTEPFSYSSIRANEMLVFDIDAMDEILNVAVIKIWLAWLESRTSSKKKKAVHPHQAANVIYLCARFAGYHCSQSVVQEFLAAVVERVCGVVRSNKTDQLLLAFWMSNLTLLLHHLKRDPELVLHTLEAQSMIAELIGELYVLFVRAVQSAIGACLEGAVIAYDGDLDEPEPPGSVGMRRLPRKENKVKYENSLFARVSRRKDFTSKFLRIPSALSRPTSVSPTLSTSPTASEARSRGTSTDQLHAHPSMLPAILNRALQHLRSAYTHPQVLNMVCHNVLHHLSASLFNMVLTSTSPLHPCSKSAALRMHLNLSPLREWVRDSGRFVPSSARTSLAARLQPVIDLCRFVGILTTLESLPDLLETRPPALSYLHLCRVLDVYRYEVGERTVNADIGEYLQAMRDSLVATVGGEPVQADRDELEEDGIPDARRAPLIDLLDTDWLLPFQVPAPEDRGGWGAGGVRIDPTIWPLLGARQPPA</sequence>
<dbReference type="InterPro" id="IPR036770">
    <property type="entry name" value="Ankyrin_rpt-contain_sf"/>
</dbReference>
<evidence type="ECO:0000256" key="1">
    <source>
        <dbReference type="PROSITE-ProRule" id="PRU00023"/>
    </source>
</evidence>
<dbReference type="PANTHER" id="PTHR16027">
    <property type="entry name" value="DILUTE DOMAIN-CONTAINING PROTEIN YPR089W"/>
    <property type="match status" value="1"/>
</dbReference>
<feature type="compositionally biased region" description="Low complexity" evidence="2">
    <location>
        <begin position="365"/>
        <end position="381"/>
    </location>
</feature>
<dbReference type="InterPro" id="IPR002710">
    <property type="entry name" value="Dilute_dom"/>
</dbReference>
<name>A0AAD5TQQ4_9FUNG</name>